<feature type="domain" description="Cytochrome c" evidence="9">
    <location>
        <begin position="449"/>
        <end position="589"/>
    </location>
</feature>
<dbReference type="GO" id="GO:0004601">
    <property type="term" value="F:peroxidase activity"/>
    <property type="evidence" value="ECO:0007669"/>
    <property type="project" value="UniProtKB-KW"/>
</dbReference>
<accession>A0ABS7GH42</accession>
<dbReference type="PROSITE" id="PS51007">
    <property type="entry name" value="CYTC"/>
    <property type="match status" value="2"/>
</dbReference>
<dbReference type="InterPro" id="IPR051395">
    <property type="entry name" value="Cytochrome_c_Peroxidase/MauG"/>
</dbReference>
<dbReference type="PROSITE" id="PS51257">
    <property type="entry name" value="PROKAR_LIPOPROTEIN"/>
    <property type="match status" value="1"/>
</dbReference>
<evidence type="ECO:0000256" key="8">
    <source>
        <dbReference type="SAM" id="SignalP"/>
    </source>
</evidence>
<feature type="chain" id="PRO_5045600647" evidence="8">
    <location>
        <begin position="18"/>
        <end position="591"/>
    </location>
</feature>
<dbReference type="InterPro" id="IPR009056">
    <property type="entry name" value="Cyt_c-like_dom"/>
</dbReference>
<protein>
    <submittedName>
        <fullName evidence="10">Cytochrome C peroxidase</fullName>
    </submittedName>
</protein>
<dbReference type="SUPFAM" id="SSF46626">
    <property type="entry name" value="Cytochrome c"/>
    <property type="match status" value="2"/>
</dbReference>
<keyword evidence="6 7" id="KW-0408">Iron</keyword>
<evidence type="ECO:0000256" key="2">
    <source>
        <dbReference type="ARBA" id="ARBA00022617"/>
    </source>
</evidence>
<keyword evidence="11" id="KW-1185">Reference proteome</keyword>
<evidence type="ECO:0000256" key="6">
    <source>
        <dbReference type="ARBA" id="ARBA00023004"/>
    </source>
</evidence>
<dbReference type="Gene3D" id="1.20.1420.20">
    <property type="entry name" value="M75 peptidase, HXXE motif"/>
    <property type="match status" value="1"/>
</dbReference>
<keyword evidence="2 7" id="KW-0349">Heme</keyword>
<sequence>MRKFVFLAAASIFTWLACTNRQSSIATLDNTIHNWLTLHLDSLEAEAEHLQALVAARAPEPELKTVFRDCRRLYKQLEWFSAYYAPATSRQLNGPPLPEIEVEENKASDPAGLQVIEELLFPYDTSLHKALQKEAKGLVSSLIPLRHTVENTRFDTAHVFDACKMEVFRTATQGITGFDTPLSGWGLTETGVALQAVRDVMQLTGAPDSLLLRFDSTIAATGKVAPDGGFDYAQLLVSHLNPLSAAMTDWFYAEGLQPIKYPQALKNTARTLFDSGAFNTAYFVHNADAAPTPDKVALGEMLFYDNRLAGNGRRNCSSCHVPEKAFTDGLPKNVSLDGGATVLRNTPTLLYAGLQQAQFYDMRSPTLENQVLDVLHNEAEMHSSPERVSAWLNQDTALKSRFKGAFPDMQDSILPRHVMRAIAAYIRELHPFRSDFDRYMRGEQTALTAQQKKGLNLFIGKARCATCHFMPLFNGTAAPSFATTESEVLGVLKAPGAKELDPDMGRYIHTKLDELKYAFKTPTLRNISLTAPYMHNGAYRTLEEVMEFYNKGGAAGYGIVVPGQTLSADSLQLSSAEIAAVIDFMGALTDR</sequence>
<organism evidence="10 11">
    <name type="scientific">Chitinophaga rhizophila</name>
    <dbReference type="NCBI Taxonomy" id="2866212"/>
    <lineage>
        <taxon>Bacteria</taxon>
        <taxon>Pseudomonadati</taxon>
        <taxon>Bacteroidota</taxon>
        <taxon>Chitinophagia</taxon>
        <taxon>Chitinophagales</taxon>
        <taxon>Chitinophagaceae</taxon>
        <taxon>Chitinophaga</taxon>
    </lineage>
</organism>
<evidence type="ECO:0000256" key="5">
    <source>
        <dbReference type="ARBA" id="ARBA00023002"/>
    </source>
</evidence>
<dbReference type="Gene3D" id="1.10.760.10">
    <property type="entry name" value="Cytochrome c-like domain"/>
    <property type="match status" value="2"/>
</dbReference>
<dbReference type="PANTHER" id="PTHR30600:SF10">
    <property type="entry name" value="BLL6722 PROTEIN"/>
    <property type="match status" value="1"/>
</dbReference>
<name>A0ABS7GH42_9BACT</name>
<evidence type="ECO:0000256" key="3">
    <source>
        <dbReference type="ARBA" id="ARBA00022723"/>
    </source>
</evidence>
<feature type="domain" description="Cytochrome c" evidence="9">
    <location>
        <begin position="294"/>
        <end position="430"/>
    </location>
</feature>
<evidence type="ECO:0000313" key="11">
    <source>
        <dbReference type="Proteomes" id="UP000812961"/>
    </source>
</evidence>
<keyword evidence="10" id="KW-0575">Peroxidase</keyword>
<dbReference type="RefSeq" id="WP_220252350.1">
    <property type="nucleotide sequence ID" value="NZ_JAICCF010000004.1"/>
</dbReference>
<dbReference type="InterPro" id="IPR036909">
    <property type="entry name" value="Cyt_c-like_dom_sf"/>
</dbReference>
<dbReference type="InterPro" id="IPR004852">
    <property type="entry name" value="Di-haem_cyt_c_peroxidsae"/>
</dbReference>
<reference evidence="10 11" key="1">
    <citation type="submission" date="2021-08" db="EMBL/GenBank/DDBJ databases">
        <title>The genome sequence of Chitinophaga sp. B61.</title>
        <authorList>
            <person name="Zhang X."/>
        </authorList>
    </citation>
    <scope>NUCLEOTIDE SEQUENCE [LARGE SCALE GENOMIC DNA]</scope>
    <source>
        <strain evidence="10 11">B61</strain>
    </source>
</reference>
<dbReference type="Proteomes" id="UP000812961">
    <property type="component" value="Unassembled WGS sequence"/>
</dbReference>
<keyword evidence="3 7" id="KW-0479">Metal-binding</keyword>
<dbReference type="InterPro" id="IPR038352">
    <property type="entry name" value="Imelysin_sf"/>
</dbReference>
<gene>
    <name evidence="10" type="ORF">K1Y79_21990</name>
</gene>
<feature type="signal peptide" evidence="8">
    <location>
        <begin position="1"/>
        <end position="17"/>
    </location>
</feature>
<dbReference type="Pfam" id="PF03150">
    <property type="entry name" value="CCP_MauG"/>
    <property type="match status" value="1"/>
</dbReference>
<evidence type="ECO:0000313" key="10">
    <source>
        <dbReference type="EMBL" id="MBW8687023.1"/>
    </source>
</evidence>
<evidence type="ECO:0000256" key="1">
    <source>
        <dbReference type="ARBA" id="ARBA00004196"/>
    </source>
</evidence>
<keyword evidence="4 8" id="KW-0732">Signal</keyword>
<evidence type="ECO:0000256" key="7">
    <source>
        <dbReference type="PROSITE-ProRule" id="PRU00433"/>
    </source>
</evidence>
<proteinExistence type="predicted"/>
<dbReference type="EMBL" id="JAICCF010000004">
    <property type="protein sequence ID" value="MBW8687023.1"/>
    <property type="molecule type" value="Genomic_DNA"/>
</dbReference>
<evidence type="ECO:0000259" key="9">
    <source>
        <dbReference type="PROSITE" id="PS51007"/>
    </source>
</evidence>
<evidence type="ECO:0000256" key="4">
    <source>
        <dbReference type="ARBA" id="ARBA00022729"/>
    </source>
</evidence>
<comment type="subcellular location">
    <subcellularLocation>
        <location evidence="1">Cell envelope</location>
    </subcellularLocation>
</comment>
<comment type="caution">
    <text evidence="10">The sequence shown here is derived from an EMBL/GenBank/DDBJ whole genome shotgun (WGS) entry which is preliminary data.</text>
</comment>
<dbReference type="PANTHER" id="PTHR30600">
    <property type="entry name" value="CYTOCHROME C PEROXIDASE-RELATED"/>
    <property type="match status" value="1"/>
</dbReference>
<keyword evidence="5" id="KW-0560">Oxidoreductase</keyword>